<protein>
    <submittedName>
        <fullName evidence="2">Uncharacterized protein</fullName>
    </submittedName>
</protein>
<name>A0AAD5X810_9FUNG</name>
<evidence type="ECO:0000313" key="2">
    <source>
        <dbReference type="EMBL" id="KAJ3088901.1"/>
    </source>
</evidence>
<gene>
    <name evidence="2" type="ORF">HK100_007918</name>
</gene>
<dbReference type="AlphaFoldDB" id="A0AAD5X810"/>
<feature type="region of interest" description="Disordered" evidence="1">
    <location>
        <begin position="1"/>
        <end position="51"/>
    </location>
</feature>
<evidence type="ECO:0000313" key="3">
    <source>
        <dbReference type="Proteomes" id="UP001211907"/>
    </source>
</evidence>
<feature type="compositionally biased region" description="Polar residues" evidence="1">
    <location>
        <begin position="1"/>
        <end position="12"/>
    </location>
</feature>
<dbReference type="Proteomes" id="UP001211907">
    <property type="component" value="Unassembled WGS sequence"/>
</dbReference>
<keyword evidence="3" id="KW-1185">Reference proteome</keyword>
<sequence>MSDSTLDDQFTRLNLEENDAIQEPSPASSSTASDNDADSASESSTDLEDETIHLVDKPIRQTSVKIMHGTFLDYRDEINEENLIRAHYYNYQSWDSAYDGPVLIEGNVAVIWTQVFRGNRNRSPFPSTIKIRSRPPIFNQKSYPHFIVHLDALDLDISQWALFRVTELVGGTEINLSNGNTWPVRNDEASLLLIRRNNANYAALSNTHVVLDINQNNGYLWHNGKDWVLNNRWVWNRNHPTAYLKLAIAGDISLGNGNAGIWTNLVHAILANQ</sequence>
<evidence type="ECO:0000256" key="1">
    <source>
        <dbReference type="SAM" id="MobiDB-lite"/>
    </source>
</evidence>
<reference evidence="2" key="1">
    <citation type="submission" date="2020-05" db="EMBL/GenBank/DDBJ databases">
        <title>Phylogenomic resolution of chytrid fungi.</title>
        <authorList>
            <person name="Stajich J.E."/>
            <person name="Amses K."/>
            <person name="Simmons R."/>
            <person name="Seto K."/>
            <person name="Myers J."/>
            <person name="Bonds A."/>
            <person name="Quandt C.A."/>
            <person name="Barry K."/>
            <person name="Liu P."/>
            <person name="Grigoriev I."/>
            <person name="Longcore J.E."/>
            <person name="James T.Y."/>
        </authorList>
    </citation>
    <scope>NUCLEOTIDE SEQUENCE</scope>
    <source>
        <strain evidence="2">JEL0513</strain>
    </source>
</reference>
<proteinExistence type="predicted"/>
<comment type="caution">
    <text evidence="2">The sequence shown here is derived from an EMBL/GenBank/DDBJ whole genome shotgun (WGS) entry which is preliminary data.</text>
</comment>
<organism evidence="2 3">
    <name type="scientific">Physocladia obscura</name>
    <dbReference type="NCBI Taxonomy" id="109957"/>
    <lineage>
        <taxon>Eukaryota</taxon>
        <taxon>Fungi</taxon>
        <taxon>Fungi incertae sedis</taxon>
        <taxon>Chytridiomycota</taxon>
        <taxon>Chytridiomycota incertae sedis</taxon>
        <taxon>Chytridiomycetes</taxon>
        <taxon>Chytridiales</taxon>
        <taxon>Chytriomycetaceae</taxon>
        <taxon>Physocladia</taxon>
    </lineage>
</organism>
<accession>A0AAD5X810</accession>
<dbReference type="EMBL" id="JADGJH010003771">
    <property type="protein sequence ID" value="KAJ3088901.1"/>
    <property type="molecule type" value="Genomic_DNA"/>
</dbReference>
<feature type="compositionally biased region" description="Low complexity" evidence="1">
    <location>
        <begin position="23"/>
        <end position="34"/>
    </location>
</feature>
<feature type="compositionally biased region" description="Acidic residues" evidence="1">
    <location>
        <begin position="35"/>
        <end position="49"/>
    </location>
</feature>